<dbReference type="EMBL" id="CP003639">
    <property type="protein sequence ID" value="AFM40979.1"/>
    <property type="molecule type" value="Genomic_DNA"/>
</dbReference>
<reference evidence="1 2" key="1">
    <citation type="journal article" date="2012" name="J. Bacteriol.">
        <title>Complete genome sequences of Desulfosporosinus orientis DSM765T, Desulfosporosinus youngiae DSM17734T, Desulfosporosinus meridiei DSM13257T, and Desulfosporosinus acidiphilus DSM22704T.</title>
        <authorList>
            <person name="Pester M."/>
            <person name="Brambilla E."/>
            <person name="Alazard D."/>
            <person name="Rattei T."/>
            <person name="Weinmaier T."/>
            <person name="Han J."/>
            <person name="Lucas S."/>
            <person name="Lapidus A."/>
            <person name="Cheng J.F."/>
            <person name="Goodwin L."/>
            <person name="Pitluck S."/>
            <person name="Peters L."/>
            <person name="Ovchinnikova G."/>
            <person name="Teshima H."/>
            <person name="Detter J.C."/>
            <person name="Han C.S."/>
            <person name="Tapia R."/>
            <person name="Land M.L."/>
            <person name="Hauser L."/>
            <person name="Kyrpides N.C."/>
            <person name="Ivanova N.N."/>
            <person name="Pagani I."/>
            <person name="Huntmann M."/>
            <person name="Wei C.L."/>
            <person name="Davenport K.W."/>
            <person name="Daligault H."/>
            <person name="Chain P.S."/>
            <person name="Chen A."/>
            <person name="Mavromatis K."/>
            <person name="Markowitz V."/>
            <person name="Szeto E."/>
            <person name="Mikhailova N."/>
            <person name="Pati A."/>
            <person name="Wagner M."/>
            <person name="Woyke T."/>
            <person name="Ollivier B."/>
            <person name="Klenk H.P."/>
            <person name="Spring S."/>
            <person name="Loy A."/>
        </authorList>
    </citation>
    <scope>NUCLEOTIDE SEQUENCE [LARGE SCALE GENOMIC DNA]</scope>
    <source>
        <strain evidence="2">DSM 22704 / JCM 16185 / SJ4</strain>
    </source>
</reference>
<protein>
    <submittedName>
        <fullName evidence="1">Uncharacterized protein</fullName>
    </submittedName>
</protein>
<name>I4D5A5_DESAJ</name>
<gene>
    <name evidence="1" type="ordered locus">Desaci_2004</name>
</gene>
<dbReference type="HOGENOM" id="CLU_2896677_0_0_9"/>
<sequence>MTTLESQEMILLGRQIKIGPEAERFKRYEYLVGELLWSMREDGFKEGVSHAIKILDEDSRIS</sequence>
<keyword evidence="2" id="KW-1185">Reference proteome</keyword>
<dbReference type="AlphaFoldDB" id="I4D5A5"/>
<dbReference type="RefSeq" id="WP_014826984.1">
    <property type="nucleotide sequence ID" value="NC_018068.1"/>
</dbReference>
<organism evidence="1 2">
    <name type="scientific">Desulfosporosinus acidiphilus (strain DSM 22704 / JCM 16185 / SJ4)</name>
    <dbReference type="NCBI Taxonomy" id="646529"/>
    <lineage>
        <taxon>Bacteria</taxon>
        <taxon>Bacillati</taxon>
        <taxon>Bacillota</taxon>
        <taxon>Clostridia</taxon>
        <taxon>Eubacteriales</taxon>
        <taxon>Desulfitobacteriaceae</taxon>
        <taxon>Desulfosporosinus</taxon>
    </lineage>
</organism>
<proteinExistence type="predicted"/>
<dbReference type="KEGG" id="dai:Desaci_2004"/>
<evidence type="ECO:0000313" key="2">
    <source>
        <dbReference type="Proteomes" id="UP000002892"/>
    </source>
</evidence>
<dbReference type="Proteomes" id="UP000002892">
    <property type="component" value="Chromosome"/>
</dbReference>
<accession>I4D5A5</accession>
<evidence type="ECO:0000313" key="1">
    <source>
        <dbReference type="EMBL" id="AFM40979.1"/>
    </source>
</evidence>